<dbReference type="GO" id="GO:0010628">
    <property type="term" value="P:positive regulation of gene expression"/>
    <property type="evidence" value="ECO:0007669"/>
    <property type="project" value="TreeGrafter"/>
</dbReference>
<dbReference type="PRINTS" id="PR00039">
    <property type="entry name" value="HTHLYSR"/>
</dbReference>
<dbReference type="InterPro" id="IPR036388">
    <property type="entry name" value="WH-like_DNA-bd_sf"/>
</dbReference>
<dbReference type="Gene3D" id="1.10.10.10">
    <property type="entry name" value="Winged helix-like DNA-binding domain superfamily/Winged helix DNA-binding domain"/>
    <property type="match status" value="1"/>
</dbReference>
<dbReference type="GO" id="GO:0003700">
    <property type="term" value="F:DNA-binding transcription factor activity"/>
    <property type="evidence" value="ECO:0007669"/>
    <property type="project" value="InterPro"/>
</dbReference>
<dbReference type="GO" id="GO:0043565">
    <property type="term" value="F:sequence-specific DNA binding"/>
    <property type="evidence" value="ECO:0007669"/>
    <property type="project" value="TreeGrafter"/>
</dbReference>
<evidence type="ECO:0000259" key="5">
    <source>
        <dbReference type="PROSITE" id="PS50931"/>
    </source>
</evidence>
<dbReference type="InterPro" id="IPR005119">
    <property type="entry name" value="LysR_subst-bd"/>
</dbReference>
<dbReference type="SUPFAM" id="SSF53850">
    <property type="entry name" value="Periplasmic binding protein-like II"/>
    <property type="match status" value="1"/>
</dbReference>
<proteinExistence type="inferred from homology"/>
<evidence type="ECO:0000256" key="1">
    <source>
        <dbReference type="ARBA" id="ARBA00009437"/>
    </source>
</evidence>
<reference evidence="7" key="1">
    <citation type="submission" date="2017-01" db="EMBL/GenBank/DDBJ databases">
        <title>Genome Analysis of Deinococcus marmoris KOPRI26562.</title>
        <authorList>
            <person name="Kim J.H."/>
            <person name="Oh H.-M."/>
        </authorList>
    </citation>
    <scope>NUCLEOTIDE SEQUENCE [LARGE SCALE GENOMIC DNA]</scope>
    <source>
        <strain evidence="7">PAMC 26633</strain>
    </source>
</reference>
<dbReference type="SUPFAM" id="SSF46785">
    <property type="entry name" value="Winged helix' DNA-binding domain"/>
    <property type="match status" value="1"/>
</dbReference>
<sequence>MNWFRMKLRQLEAFRAVMLCATVTRASEMLHISQPATTRLLADLEISLGFALFKREKKRLHPTAEAQALFEEVQRSLLGMDRIARAADEIRALQRGTLQIVAAPVLAHSFLPHATADYLKTHSGAHISLLAHSSRTVVDMVVGQRCDVGFAILRMDSPSTHGERLFSTKMMCAMPRGHRLASRSHIAPKDLAGERFIAYPRDLESRLELDALFASQGISMEVQVETQVSYVVCSFVEAGAGVAIIDAITALAYRGDGVVFCPFDSTVATHYSVLIPSQRPPALLLPSFVAHVRAYALAKLDPRLVIA</sequence>
<dbReference type="Proteomes" id="UP000214720">
    <property type="component" value="Unassembled WGS sequence"/>
</dbReference>
<dbReference type="Pfam" id="PF03466">
    <property type="entry name" value="LysR_substrate"/>
    <property type="match status" value="1"/>
</dbReference>
<evidence type="ECO:0000256" key="4">
    <source>
        <dbReference type="ARBA" id="ARBA00023163"/>
    </source>
</evidence>
<dbReference type="InterPro" id="IPR037424">
    <property type="entry name" value="NocR_PBP2"/>
</dbReference>
<evidence type="ECO:0000256" key="2">
    <source>
        <dbReference type="ARBA" id="ARBA00023015"/>
    </source>
</evidence>
<dbReference type="EMBL" id="MTHB01000111">
    <property type="protein sequence ID" value="OXC76829.1"/>
    <property type="molecule type" value="Genomic_DNA"/>
</dbReference>
<dbReference type="InterPro" id="IPR000847">
    <property type="entry name" value="LysR_HTH_N"/>
</dbReference>
<evidence type="ECO:0000313" key="6">
    <source>
        <dbReference type="EMBL" id="OXC76829.1"/>
    </source>
</evidence>
<keyword evidence="4" id="KW-0804">Transcription</keyword>
<evidence type="ECO:0000256" key="3">
    <source>
        <dbReference type="ARBA" id="ARBA00023125"/>
    </source>
</evidence>
<dbReference type="AlphaFoldDB" id="A0A226X130"/>
<feature type="domain" description="HTH lysR-type" evidence="5">
    <location>
        <begin position="6"/>
        <end position="63"/>
    </location>
</feature>
<protein>
    <submittedName>
        <fullName evidence="6">LysR-family transcriptional regulator</fullName>
    </submittedName>
</protein>
<keyword evidence="3" id="KW-0238">DNA-binding</keyword>
<keyword evidence="2" id="KW-0805">Transcription regulation</keyword>
<evidence type="ECO:0000313" key="7">
    <source>
        <dbReference type="Proteomes" id="UP000214720"/>
    </source>
</evidence>
<name>A0A226X130_CABSO</name>
<gene>
    <name evidence="6" type="ORF">BSU04_19610</name>
</gene>
<dbReference type="Pfam" id="PF00126">
    <property type="entry name" value="HTH_1"/>
    <property type="match status" value="1"/>
</dbReference>
<accession>A0A226X130</accession>
<dbReference type="InterPro" id="IPR036390">
    <property type="entry name" value="WH_DNA-bd_sf"/>
</dbReference>
<comment type="caution">
    <text evidence="6">The sequence shown here is derived from an EMBL/GenBank/DDBJ whole genome shotgun (WGS) entry which is preliminary data.</text>
</comment>
<organism evidence="6 7">
    <name type="scientific">Caballeronia sordidicola</name>
    <name type="common">Burkholderia sordidicola</name>
    <dbReference type="NCBI Taxonomy" id="196367"/>
    <lineage>
        <taxon>Bacteria</taxon>
        <taxon>Pseudomonadati</taxon>
        <taxon>Pseudomonadota</taxon>
        <taxon>Betaproteobacteria</taxon>
        <taxon>Burkholderiales</taxon>
        <taxon>Burkholderiaceae</taxon>
        <taxon>Caballeronia</taxon>
    </lineage>
</organism>
<dbReference type="CDD" id="cd08415">
    <property type="entry name" value="PBP2_LysR_opines_like"/>
    <property type="match status" value="1"/>
</dbReference>
<dbReference type="PANTHER" id="PTHR30427:SF1">
    <property type="entry name" value="TRANSCRIPTIONAL ACTIVATOR PROTEIN LYSR"/>
    <property type="match status" value="1"/>
</dbReference>
<comment type="similarity">
    <text evidence="1">Belongs to the LysR transcriptional regulatory family.</text>
</comment>
<dbReference type="Gene3D" id="3.40.190.290">
    <property type="match status" value="1"/>
</dbReference>
<dbReference type="PROSITE" id="PS50931">
    <property type="entry name" value="HTH_LYSR"/>
    <property type="match status" value="1"/>
</dbReference>
<dbReference type="PANTHER" id="PTHR30427">
    <property type="entry name" value="TRANSCRIPTIONAL ACTIVATOR PROTEIN LYSR"/>
    <property type="match status" value="1"/>
</dbReference>